<dbReference type="PANTHER" id="PTHR43562:SF3">
    <property type="entry name" value="SODIUM ION_PROTON EXCHANGER (EUROFUNG)"/>
    <property type="match status" value="1"/>
</dbReference>
<dbReference type="eggNOG" id="arCOG01953">
    <property type="taxonomic scope" value="Archaea"/>
</dbReference>
<evidence type="ECO:0000313" key="12">
    <source>
        <dbReference type="EMBL" id="ABN69364.1"/>
    </source>
</evidence>
<keyword evidence="6" id="KW-0915">Sodium</keyword>
<feature type="transmembrane region" description="Helical" evidence="10">
    <location>
        <begin position="176"/>
        <end position="202"/>
    </location>
</feature>
<evidence type="ECO:0000256" key="8">
    <source>
        <dbReference type="ARBA" id="ARBA00023136"/>
    </source>
</evidence>
<dbReference type="Proteomes" id="UP000000254">
    <property type="component" value="Chromosome"/>
</dbReference>
<dbReference type="GO" id="GO:1902600">
    <property type="term" value="P:proton transmembrane transport"/>
    <property type="evidence" value="ECO:0007669"/>
    <property type="project" value="InterPro"/>
</dbReference>
<keyword evidence="8 10" id="KW-0472">Membrane</keyword>
<keyword evidence="4 10" id="KW-0812">Transmembrane</keyword>
<feature type="transmembrane region" description="Helical" evidence="10">
    <location>
        <begin position="56"/>
        <end position="75"/>
    </location>
</feature>
<evidence type="ECO:0000256" key="4">
    <source>
        <dbReference type="ARBA" id="ARBA00022692"/>
    </source>
</evidence>
<evidence type="ECO:0000256" key="10">
    <source>
        <dbReference type="SAM" id="Phobius"/>
    </source>
</evidence>
<dbReference type="InterPro" id="IPR006153">
    <property type="entry name" value="Cation/H_exchanger_TM"/>
</dbReference>
<feature type="transmembrane region" description="Helical" evidence="10">
    <location>
        <begin position="275"/>
        <end position="296"/>
    </location>
</feature>
<accession>A3DL54</accession>
<feature type="transmembrane region" description="Helical" evidence="10">
    <location>
        <begin position="364"/>
        <end position="387"/>
    </location>
</feature>
<dbReference type="AlphaFoldDB" id="A3DL54"/>
<evidence type="ECO:0000259" key="11">
    <source>
        <dbReference type="Pfam" id="PF00999"/>
    </source>
</evidence>
<evidence type="ECO:0000256" key="7">
    <source>
        <dbReference type="ARBA" id="ARBA00023065"/>
    </source>
</evidence>
<keyword evidence="13" id="KW-1185">Reference proteome</keyword>
<name>A3DL54_STAMF</name>
<keyword evidence="5 10" id="KW-1133">Transmembrane helix</keyword>
<evidence type="ECO:0000256" key="6">
    <source>
        <dbReference type="ARBA" id="ARBA00023053"/>
    </source>
</evidence>
<feature type="transmembrane region" description="Helical" evidence="10">
    <location>
        <begin position="87"/>
        <end position="111"/>
    </location>
</feature>
<dbReference type="HOGENOM" id="CLU_005126_7_1_2"/>
<dbReference type="PANTHER" id="PTHR43562">
    <property type="entry name" value="NAPA-TYPE SODIUM/HYDROGEN ANTIPORTER"/>
    <property type="match status" value="1"/>
</dbReference>
<evidence type="ECO:0000256" key="5">
    <source>
        <dbReference type="ARBA" id="ARBA00022989"/>
    </source>
</evidence>
<evidence type="ECO:0000256" key="1">
    <source>
        <dbReference type="ARBA" id="ARBA00004141"/>
    </source>
</evidence>
<comment type="subcellular location">
    <subcellularLocation>
        <location evidence="1">Membrane</location>
        <topology evidence="1">Multi-pass membrane protein</topology>
    </subcellularLocation>
</comment>
<keyword evidence="9" id="KW-0739">Sodium transport</keyword>
<keyword evidence="7" id="KW-0406">Ion transport</keyword>
<gene>
    <name evidence="12" type="ordered locus">Smar_0251</name>
</gene>
<dbReference type="GeneID" id="4906524"/>
<feature type="transmembrane region" description="Helical" evidence="10">
    <location>
        <begin position="302"/>
        <end position="328"/>
    </location>
</feature>
<dbReference type="EMBL" id="CP000575">
    <property type="protein sequence ID" value="ABN69364.1"/>
    <property type="molecule type" value="Genomic_DNA"/>
</dbReference>
<feature type="transmembrane region" description="Helical" evidence="10">
    <location>
        <begin position="147"/>
        <end position="170"/>
    </location>
</feature>
<keyword evidence="3" id="KW-0050">Antiport</keyword>
<keyword evidence="2" id="KW-0813">Transport</keyword>
<evidence type="ECO:0000313" key="13">
    <source>
        <dbReference type="Proteomes" id="UP000000254"/>
    </source>
</evidence>
<feature type="transmembrane region" description="Helical" evidence="10">
    <location>
        <begin position="117"/>
        <end position="135"/>
    </location>
</feature>
<evidence type="ECO:0000256" key="2">
    <source>
        <dbReference type="ARBA" id="ARBA00022448"/>
    </source>
</evidence>
<dbReference type="GO" id="GO:0016020">
    <property type="term" value="C:membrane"/>
    <property type="evidence" value="ECO:0007669"/>
    <property type="project" value="UniProtKB-SubCell"/>
</dbReference>
<dbReference type="OrthoDB" id="18975at2157"/>
<evidence type="ECO:0000256" key="3">
    <source>
        <dbReference type="ARBA" id="ARBA00022449"/>
    </source>
</evidence>
<dbReference type="RefSeq" id="WP_011838555.1">
    <property type="nucleotide sequence ID" value="NC_009033.1"/>
</dbReference>
<dbReference type="GO" id="GO:0006814">
    <property type="term" value="P:sodium ion transport"/>
    <property type="evidence" value="ECO:0007669"/>
    <property type="project" value="UniProtKB-KW"/>
</dbReference>
<dbReference type="InterPro" id="IPR038770">
    <property type="entry name" value="Na+/solute_symporter_sf"/>
</dbReference>
<proteinExistence type="predicted"/>
<dbReference type="Gene3D" id="1.20.1530.20">
    <property type="match status" value="1"/>
</dbReference>
<sequence>MDVEYLIFEIVMLLMLAKILEIPFRKYSLHPMAGHVITGIVLGPYFLGLVKPSGEMLGIAYFGLLLLMFYTGLTTDYRELKRRSKTVLLMGGMGVLVTFTLIYLAMCLLGYEGLPGIFIAASLSNTATETMAAIVAKKGDTISRSLLVGASFVDDVMAVFIIGILAGLAVENSLSITTLVILTSKALFFLSLIFFISSLLVNKYPKIYKTISQDYFWFATFSILLSLSLAVAAKLFGLSELIGAYLAGILISRGREFHDPMLRTRIAITEFISDFTVVLDALFIPLFFAYIGLSYSPGAVSFSLYLVLLSLAILGKFVGTAPIAYISLKDKRRSIAVGLAMSGRGALETALLKLGLDYGIISPMLFNTAITVSLTTTVIAPILYSIVYKK</sequence>
<evidence type="ECO:0000256" key="9">
    <source>
        <dbReference type="ARBA" id="ARBA00023201"/>
    </source>
</evidence>
<protein>
    <submittedName>
        <fullName evidence="12">Sodium/hydrogen exchanger</fullName>
    </submittedName>
</protein>
<dbReference type="Pfam" id="PF00999">
    <property type="entry name" value="Na_H_Exchanger"/>
    <property type="match status" value="1"/>
</dbReference>
<dbReference type="KEGG" id="smr:Smar_0251"/>
<dbReference type="GO" id="GO:0015297">
    <property type="term" value="F:antiporter activity"/>
    <property type="evidence" value="ECO:0007669"/>
    <property type="project" value="UniProtKB-KW"/>
</dbReference>
<feature type="domain" description="Cation/H+ exchanger transmembrane" evidence="11">
    <location>
        <begin position="12"/>
        <end position="387"/>
    </location>
</feature>
<feature type="transmembrane region" description="Helical" evidence="10">
    <location>
        <begin position="31"/>
        <end position="50"/>
    </location>
</feature>
<reference evidence="12 13" key="2">
    <citation type="journal article" date="2009" name="Stand. Genomic Sci.">
        <title>Complete genome sequence of Staphylothermus marinus Stetter and Fiala 1986 type strain F1.</title>
        <authorList>
            <person name="Anderson I.J."/>
            <person name="Sun H."/>
            <person name="Lapidus A."/>
            <person name="Copeland A."/>
            <person name="Glavina Del Rio T."/>
            <person name="Tice H."/>
            <person name="Dalin E."/>
            <person name="Lucas S."/>
            <person name="Barry K."/>
            <person name="Land M."/>
            <person name="Richardson P."/>
            <person name="Huber H."/>
            <person name="Kyrpides N.C."/>
        </authorList>
    </citation>
    <scope>NUCLEOTIDE SEQUENCE [LARGE SCALE GENOMIC DNA]</scope>
    <source>
        <strain evidence="13">ATCC 43588 / DSM 3639 / JCM 9404 / F1</strain>
    </source>
</reference>
<feature type="transmembrane region" description="Helical" evidence="10">
    <location>
        <begin position="6"/>
        <end position="24"/>
    </location>
</feature>
<feature type="transmembrane region" description="Helical" evidence="10">
    <location>
        <begin position="214"/>
        <end position="232"/>
    </location>
</feature>
<reference evidence="13" key="1">
    <citation type="journal article" date="2009" name="BMC Genomics">
        <title>The complete genome sequence of Staphylothermus marinus reveals differences in sulfur metabolism among heterotrophic Crenarchaeota.</title>
        <authorList>
            <person name="Anderson I.J."/>
            <person name="Dharmarajan L."/>
            <person name="Rodriguez J."/>
            <person name="Hooper S."/>
            <person name="Porat I."/>
            <person name="Ulrich L.E."/>
            <person name="Elkins J.G."/>
            <person name="Mavromatis K."/>
            <person name="Sun H."/>
            <person name="Land M."/>
            <person name="Lapidus A."/>
            <person name="Lucas S."/>
            <person name="Barry K."/>
            <person name="Huber H."/>
            <person name="Zhulin I.B."/>
            <person name="Whitman W.B."/>
            <person name="Mukhopadhyay B."/>
            <person name="Woese C."/>
            <person name="Bristow J."/>
            <person name="Kyrpides N."/>
        </authorList>
    </citation>
    <scope>NUCLEOTIDE SEQUENCE [LARGE SCALE GENOMIC DNA]</scope>
    <source>
        <strain evidence="13">ATCC 43588 / DSM 3639 / JCM 9404 / F1</strain>
    </source>
</reference>
<dbReference type="STRING" id="399550.Smar_0251"/>
<organism evidence="12 13">
    <name type="scientific">Staphylothermus marinus (strain ATCC 43588 / DSM 3639 / JCM 9404 / F1)</name>
    <dbReference type="NCBI Taxonomy" id="399550"/>
    <lineage>
        <taxon>Archaea</taxon>
        <taxon>Thermoproteota</taxon>
        <taxon>Thermoprotei</taxon>
        <taxon>Desulfurococcales</taxon>
        <taxon>Desulfurococcaceae</taxon>
        <taxon>Staphylothermus</taxon>
    </lineage>
</organism>